<evidence type="ECO:0000313" key="3">
    <source>
        <dbReference type="Proteomes" id="UP000499080"/>
    </source>
</evidence>
<dbReference type="Proteomes" id="UP000499080">
    <property type="component" value="Unassembled WGS sequence"/>
</dbReference>
<dbReference type="EMBL" id="BGPR01009593">
    <property type="protein sequence ID" value="GBN41042.1"/>
    <property type="molecule type" value="Genomic_DNA"/>
</dbReference>
<sequence>MINKSDTRRGGTICLPKCTGSSALRHRNLKLRSSLNGHHRSQPNPPERGTSRHRSGGNSTPHSYYPPGEASSRLLFRRILIHVVIQGRKTVLYGSFRFPNDPTSPLSSKDEPHLRQLSLQRESLTALFTMCRQNAGPCLRSSQLLNQLDVHGIF</sequence>
<gene>
    <name evidence="2" type="ORF">AVEN_249106_1</name>
</gene>
<accession>A0A4Y2NQ32</accession>
<proteinExistence type="predicted"/>
<organism evidence="2 3">
    <name type="scientific">Araneus ventricosus</name>
    <name type="common">Orbweaver spider</name>
    <name type="synonym">Epeira ventricosa</name>
    <dbReference type="NCBI Taxonomy" id="182803"/>
    <lineage>
        <taxon>Eukaryota</taxon>
        <taxon>Metazoa</taxon>
        <taxon>Ecdysozoa</taxon>
        <taxon>Arthropoda</taxon>
        <taxon>Chelicerata</taxon>
        <taxon>Arachnida</taxon>
        <taxon>Araneae</taxon>
        <taxon>Araneomorphae</taxon>
        <taxon>Entelegynae</taxon>
        <taxon>Araneoidea</taxon>
        <taxon>Araneidae</taxon>
        <taxon>Araneus</taxon>
    </lineage>
</organism>
<keyword evidence="3" id="KW-1185">Reference proteome</keyword>
<comment type="caution">
    <text evidence="2">The sequence shown here is derived from an EMBL/GenBank/DDBJ whole genome shotgun (WGS) entry which is preliminary data.</text>
</comment>
<name>A0A4Y2NQ32_ARAVE</name>
<protein>
    <submittedName>
        <fullName evidence="2">Uncharacterized protein</fullName>
    </submittedName>
</protein>
<dbReference type="AlphaFoldDB" id="A0A4Y2NQ32"/>
<evidence type="ECO:0000256" key="1">
    <source>
        <dbReference type="SAM" id="MobiDB-lite"/>
    </source>
</evidence>
<evidence type="ECO:0000313" key="2">
    <source>
        <dbReference type="EMBL" id="GBN41042.1"/>
    </source>
</evidence>
<reference evidence="2 3" key="1">
    <citation type="journal article" date="2019" name="Sci. Rep.">
        <title>Orb-weaving spider Araneus ventricosus genome elucidates the spidroin gene catalogue.</title>
        <authorList>
            <person name="Kono N."/>
            <person name="Nakamura H."/>
            <person name="Ohtoshi R."/>
            <person name="Moran D.A.P."/>
            <person name="Shinohara A."/>
            <person name="Yoshida Y."/>
            <person name="Fujiwara M."/>
            <person name="Mori M."/>
            <person name="Tomita M."/>
            <person name="Arakawa K."/>
        </authorList>
    </citation>
    <scope>NUCLEOTIDE SEQUENCE [LARGE SCALE GENOMIC DNA]</scope>
</reference>
<feature type="region of interest" description="Disordered" evidence="1">
    <location>
        <begin position="32"/>
        <end position="66"/>
    </location>
</feature>